<comment type="caution">
    <text evidence="6">The sequence shown here is derived from an EMBL/GenBank/DDBJ whole genome shotgun (WGS) entry which is preliminary data.</text>
</comment>
<dbReference type="EMBL" id="LAZR01014549">
    <property type="protein sequence ID" value="KKM16999.1"/>
    <property type="molecule type" value="Genomic_DNA"/>
</dbReference>
<feature type="domain" description="ABC transporter" evidence="5">
    <location>
        <begin position="1"/>
        <end position="245"/>
    </location>
</feature>
<dbReference type="Pfam" id="PF00005">
    <property type="entry name" value="ABC_tran"/>
    <property type="match status" value="1"/>
</dbReference>
<evidence type="ECO:0000256" key="1">
    <source>
        <dbReference type="ARBA" id="ARBA00022448"/>
    </source>
</evidence>
<protein>
    <recommendedName>
        <fullName evidence="5">ABC transporter domain-containing protein</fullName>
    </recommendedName>
</protein>
<keyword evidence="4" id="KW-0067">ATP-binding</keyword>
<dbReference type="PANTHER" id="PTHR43790">
    <property type="entry name" value="CARBOHYDRATE TRANSPORT ATP-BINDING PROTEIN MG119-RELATED"/>
    <property type="match status" value="1"/>
</dbReference>
<dbReference type="Pfam" id="PF09209">
    <property type="entry name" value="CecR_C"/>
    <property type="match status" value="1"/>
</dbReference>
<keyword evidence="2" id="KW-0677">Repeat</keyword>
<dbReference type="PANTHER" id="PTHR43790:SF9">
    <property type="entry name" value="GALACTOFURANOSE TRANSPORTER ATP-BINDING PROTEIN YTFR"/>
    <property type="match status" value="1"/>
</dbReference>
<dbReference type="PROSITE" id="PS50893">
    <property type="entry name" value="ABC_TRANSPORTER_2"/>
    <property type="match status" value="1"/>
</dbReference>
<dbReference type="SUPFAM" id="SSF48498">
    <property type="entry name" value="Tetracyclin repressor-like, C-terminal domain"/>
    <property type="match status" value="1"/>
</dbReference>
<evidence type="ECO:0000256" key="4">
    <source>
        <dbReference type="ARBA" id="ARBA00022840"/>
    </source>
</evidence>
<dbReference type="PROSITE" id="PS00211">
    <property type="entry name" value="ABC_TRANSPORTER_1"/>
    <property type="match status" value="1"/>
</dbReference>
<dbReference type="InterPro" id="IPR015292">
    <property type="entry name" value="Tscrpt_reg_YbiH_C"/>
</dbReference>
<proteinExistence type="predicted"/>
<organism evidence="6">
    <name type="scientific">marine sediment metagenome</name>
    <dbReference type="NCBI Taxonomy" id="412755"/>
    <lineage>
        <taxon>unclassified sequences</taxon>
        <taxon>metagenomes</taxon>
        <taxon>ecological metagenomes</taxon>
    </lineage>
</organism>
<feature type="non-terminal residue" evidence="6">
    <location>
        <position position="1"/>
    </location>
</feature>
<dbReference type="Gene3D" id="3.40.50.300">
    <property type="entry name" value="P-loop containing nucleotide triphosphate hydrolases"/>
    <property type="match status" value="1"/>
</dbReference>
<evidence type="ECO:0000313" key="6">
    <source>
        <dbReference type="EMBL" id="KKM16999.1"/>
    </source>
</evidence>
<dbReference type="InterPro" id="IPR003439">
    <property type="entry name" value="ABC_transporter-like_ATP-bd"/>
</dbReference>
<evidence type="ECO:0000259" key="5">
    <source>
        <dbReference type="PROSITE" id="PS50893"/>
    </source>
</evidence>
<keyword evidence="3" id="KW-0547">Nucleotide-binding</keyword>
<dbReference type="CDD" id="cd03215">
    <property type="entry name" value="ABC_Carb_Monos_II"/>
    <property type="match status" value="1"/>
</dbReference>
<evidence type="ECO:0000256" key="3">
    <source>
        <dbReference type="ARBA" id="ARBA00022741"/>
    </source>
</evidence>
<dbReference type="AlphaFoldDB" id="A0A0F9IB90"/>
<dbReference type="InterPro" id="IPR036271">
    <property type="entry name" value="Tet_transcr_reg_TetR-rel_C_sf"/>
</dbReference>
<accession>A0A0F9IB90</accession>
<evidence type="ECO:0000256" key="2">
    <source>
        <dbReference type="ARBA" id="ARBA00022737"/>
    </source>
</evidence>
<reference evidence="6" key="1">
    <citation type="journal article" date="2015" name="Nature">
        <title>Complex archaea that bridge the gap between prokaryotes and eukaryotes.</title>
        <authorList>
            <person name="Spang A."/>
            <person name="Saw J.H."/>
            <person name="Jorgensen S.L."/>
            <person name="Zaremba-Niedzwiedzka K."/>
            <person name="Martijn J."/>
            <person name="Lind A.E."/>
            <person name="van Eijk R."/>
            <person name="Schleper C."/>
            <person name="Guy L."/>
            <person name="Ettema T.J."/>
        </authorList>
    </citation>
    <scope>NUCLEOTIDE SEQUENCE</scope>
</reference>
<dbReference type="InterPro" id="IPR050107">
    <property type="entry name" value="ABC_carbohydrate_import_ATPase"/>
</dbReference>
<keyword evidence="1" id="KW-0813">Transport</keyword>
<dbReference type="InterPro" id="IPR027417">
    <property type="entry name" value="P-loop_NTPase"/>
</dbReference>
<dbReference type="GO" id="GO:0005524">
    <property type="term" value="F:ATP binding"/>
    <property type="evidence" value="ECO:0007669"/>
    <property type="project" value="UniProtKB-KW"/>
</dbReference>
<name>A0A0F9IB90_9ZZZZ</name>
<gene>
    <name evidence="6" type="ORF">LCGC14_1680190</name>
</gene>
<dbReference type="SUPFAM" id="SSF52540">
    <property type="entry name" value="P-loop containing nucleoside triphosphate hydrolases"/>
    <property type="match status" value="1"/>
</dbReference>
<sequence>AVKDVSFKVREGQIFGLGGLIGSGRTELARLMFGLDRRNSGKIIYKGKDVTPDSPMQAIKNGFGYLTEDRKETGLVMRRPVKENITIAEMTMKKPVFLNLPKERRAASKMVSVLKIVTPSLEQVVMNLSGGNQQKVVLAKWMLSNVDIIIFDEPTIGIDVGSKKEIYELMNEMSENGVARDIFLEETILPMHKLFRTNIKKAHPQLPDEKVTLCISSIFGQIFHFVRARAVIRRTVGREYDSAFIKDLIDHITDFSVRGIRG</sequence>
<dbReference type="GO" id="GO:0016887">
    <property type="term" value="F:ATP hydrolysis activity"/>
    <property type="evidence" value="ECO:0007669"/>
    <property type="project" value="InterPro"/>
</dbReference>
<dbReference type="InterPro" id="IPR017871">
    <property type="entry name" value="ABC_transporter-like_CS"/>
</dbReference>